<dbReference type="PRINTS" id="PR00081">
    <property type="entry name" value="GDHRDH"/>
</dbReference>
<organism evidence="2 3">
    <name type="scientific">Sunxiuqinia elliptica</name>
    <dbReference type="NCBI Taxonomy" id="655355"/>
    <lineage>
        <taxon>Bacteria</taxon>
        <taxon>Pseudomonadati</taxon>
        <taxon>Bacteroidota</taxon>
        <taxon>Bacteroidia</taxon>
        <taxon>Marinilabiliales</taxon>
        <taxon>Prolixibacteraceae</taxon>
        <taxon>Sunxiuqinia</taxon>
    </lineage>
</organism>
<dbReference type="RefSeq" id="WP_093919343.1">
    <property type="nucleotide sequence ID" value="NZ_FONW01000002.1"/>
</dbReference>
<dbReference type="InterPro" id="IPR052184">
    <property type="entry name" value="SDR_enzymes"/>
</dbReference>
<reference evidence="2 3" key="1">
    <citation type="submission" date="2016-10" db="EMBL/GenBank/DDBJ databases">
        <authorList>
            <person name="de Groot N.N."/>
        </authorList>
    </citation>
    <scope>NUCLEOTIDE SEQUENCE [LARGE SCALE GENOMIC DNA]</scope>
    <source>
        <strain evidence="2 3">CGMCC 1.9156</strain>
    </source>
</reference>
<dbReference type="AlphaFoldDB" id="A0A1I2G423"/>
<comment type="similarity">
    <text evidence="1">Belongs to the short-chain dehydrogenases/reductases (SDR) family.</text>
</comment>
<dbReference type="SUPFAM" id="SSF51735">
    <property type="entry name" value="NAD(P)-binding Rossmann-fold domains"/>
    <property type="match status" value="1"/>
</dbReference>
<proteinExistence type="inferred from homology"/>
<accession>A0A1I2G423</accession>
<dbReference type="Pfam" id="PF00106">
    <property type="entry name" value="adh_short"/>
    <property type="match status" value="1"/>
</dbReference>
<name>A0A1I2G423_9BACT</name>
<evidence type="ECO:0000313" key="3">
    <source>
        <dbReference type="Proteomes" id="UP000198964"/>
    </source>
</evidence>
<dbReference type="EMBL" id="FONW01000002">
    <property type="protein sequence ID" value="SFF11381.1"/>
    <property type="molecule type" value="Genomic_DNA"/>
</dbReference>
<dbReference type="Gene3D" id="3.40.50.720">
    <property type="entry name" value="NAD(P)-binding Rossmann-like Domain"/>
    <property type="match status" value="1"/>
</dbReference>
<evidence type="ECO:0000256" key="1">
    <source>
        <dbReference type="RuleBase" id="RU000363"/>
    </source>
</evidence>
<protein>
    <submittedName>
        <fullName evidence="2">NAD(P)-dependent dehydrogenase, short-chain alcohol dehydrogenase family</fullName>
    </submittedName>
</protein>
<dbReference type="STRING" id="655355.SAMN05216283_102711"/>
<evidence type="ECO:0000313" key="2">
    <source>
        <dbReference type="EMBL" id="SFF11381.1"/>
    </source>
</evidence>
<keyword evidence="3" id="KW-1185">Reference proteome</keyword>
<gene>
    <name evidence="2" type="ORF">SAMN05216283_102711</name>
</gene>
<dbReference type="PANTHER" id="PTHR45458:SF1">
    <property type="entry name" value="SHORT CHAIN DEHYDROGENASE"/>
    <property type="match status" value="1"/>
</dbReference>
<dbReference type="Proteomes" id="UP000198964">
    <property type="component" value="Unassembled WGS sequence"/>
</dbReference>
<dbReference type="InterPro" id="IPR002347">
    <property type="entry name" value="SDR_fam"/>
</dbReference>
<dbReference type="InterPro" id="IPR036291">
    <property type="entry name" value="NAD(P)-bd_dom_sf"/>
</dbReference>
<sequence length="219" mass="24232">MKRIIITGASRGIGLAVVKLLLQEGDCEVIGTSVSGNHSIEAPNFTCYSLDLEVDAAVDEFAEKIKLLEFDYLINNAGVLLEQGNNSAIDFQQLEQTFSVNLFGIIRLTEHLLSEIQEGGHIIQVTSNWGSFSDADFDACQPHYKMSKAALNMYTKLLAKRLEPKGIIVSSFDPGWVKTDMGGPEANRTAETVAKELIDLMIGKVETGNFWYKGRTRPW</sequence>
<dbReference type="PANTHER" id="PTHR45458">
    <property type="entry name" value="SHORT-CHAIN DEHYDROGENASE/REDUCTASE SDR"/>
    <property type="match status" value="1"/>
</dbReference>
<dbReference type="PRINTS" id="PR00080">
    <property type="entry name" value="SDRFAMILY"/>
</dbReference>
<dbReference type="GO" id="GO:0016616">
    <property type="term" value="F:oxidoreductase activity, acting on the CH-OH group of donors, NAD or NADP as acceptor"/>
    <property type="evidence" value="ECO:0007669"/>
    <property type="project" value="TreeGrafter"/>
</dbReference>